<evidence type="ECO:0000313" key="3">
    <source>
        <dbReference type="Proteomes" id="UP000388235"/>
    </source>
</evidence>
<dbReference type="AlphaFoldDB" id="A0A5Q2Q8R4"/>
<keyword evidence="1" id="KW-0732">Signal</keyword>
<evidence type="ECO:0000313" key="2">
    <source>
        <dbReference type="EMBL" id="QGG80558.1"/>
    </source>
</evidence>
<accession>A0A5Q2Q8R4</accession>
<feature type="chain" id="PRO_5024341862" description="Autotransporter domain-containing protein" evidence="1">
    <location>
        <begin position="21"/>
        <end position="360"/>
    </location>
</feature>
<gene>
    <name evidence="2" type="ORF">GH975_08230</name>
</gene>
<organism evidence="2 3">
    <name type="scientific">Litorivicinus lipolyticus</name>
    <dbReference type="NCBI Taxonomy" id="418701"/>
    <lineage>
        <taxon>Bacteria</taxon>
        <taxon>Pseudomonadati</taxon>
        <taxon>Pseudomonadota</taxon>
        <taxon>Gammaproteobacteria</taxon>
        <taxon>Oceanospirillales</taxon>
        <taxon>Litorivicinaceae</taxon>
        <taxon>Litorivicinus</taxon>
    </lineage>
</organism>
<evidence type="ECO:0008006" key="4">
    <source>
        <dbReference type="Google" id="ProtNLM"/>
    </source>
</evidence>
<feature type="signal peptide" evidence="1">
    <location>
        <begin position="1"/>
        <end position="20"/>
    </location>
</feature>
<evidence type="ECO:0000256" key="1">
    <source>
        <dbReference type="SAM" id="SignalP"/>
    </source>
</evidence>
<proteinExistence type="predicted"/>
<dbReference type="EMBL" id="CP045871">
    <property type="protein sequence ID" value="QGG80558.1"/>
    <property type="molecule type" value="Genomic_DNA"/>
</dbReference>
<protein>
    <recommendedName>
        <fullName evidence="4">Autotransporter domain-containing protein</fullName>
    </recommendedName>
</protein>
<dbReference type="KEGG" id="llp:GH975_08230"/>
<dbReference type="RefSeq" id="WP_153714062.1">
    <property type="nucleotide sequence ID" value="NZ_CP045871.1"/>
</dbReference>
<sequence length="360" mass="37745">MKYYPFAVLAVGLAQAQAAAADTLVVSPAVYDGNEYFYYFNLVADTGPVLSDYQVQISGVAAGSVTIDCTRTNACWHPASVGDVLSVDNPEQFTFVENYADSQGIDSNTGGLAGPSSAGAVAPDIMDEVIAARRDELTAQSERVGYAMAAIRQQRLGWSLISQTDANSVGVKLPALPVSLTYTQETGGRERFDLLSGFSAVNGPWVVTGLASVGGGQRAGVASRWVAVASEAWLRGGGFSGPFVGLQHHQGAEDAGPWGAVALSDWQSSALQARLGYRTQWGVATWWGAGVVELGAGVVSNDWRVAGTVYAGASQALNISQRSQDGFVQVSFRAQGPRNQLSAALQLEGDRASLGLTLGW</sequence>
<keyword evidence="3" id="KW-1185">Reference proteome</keyword>
<reference evidence="2 3" key="1">
    <citation type="submission" date="2019-11" db="EMBL/GenBank/DDBJ databases">
        <authorList>
            <person name="Khan S.A."/>
            <person name="Jeon C.O."/>
            <person name="Chun B.H."/>
        </authorList>
    </citation>
    <scope>NUCLEOTIDE SEQUENCE [LARGE SCALE GENOMIC DNA]</scope>
    <source>
        <strain evidence="2 3">IMCC 1097</strain>
    </source>
</reference>
<name>A0A5Q2Q8R4_9GAMM</name>
<dbReference type="Proteomes" id="UP000388235">
    <property type="component" value="Chromosome"/>
</dbReference>